<feature type="transmembrane region" description="Helical" evidence="1">
    <location>
        <begin position="114"/>
        <end position="131"/>
    </location>
</feature>
<feature type="transmembrane region" description="Helical" evidence="1">
    <location>
        <begin position="143"/>
        <end position="165"/>
    </location>
</feature>
<keyword evidence="1" id="KW-1133">Transmembrane helix</keyword>
<accession>A0AAD1RTZ9</accession>
<dbReference type="Proteomes" id="UP001295444">
    <property type="component" value="Chromosome 03"/>
</dbReference>
<dbReference type="InterPro" id="IPR033280">
    <property type="entry name" value="Membrane_MLC1"/>
</dbReference>
<organism evidence="2 3">
    <name type="scientific">Pelobates cultripes</name>
    <name type="common">Western spadefoot toad</name>
    <dbReference type="NCBI Taxonomy" id="61616"/>
    <lineage>
        <taxon>Eukaryota</taxon>
        <taxon>Metazoa</taxon>
        <taxon>Chordata</taxon>
        <taxon>Craniata</taxon>
        <taxon>Vertebrata</taxon>
        <taxon>Euteleostomi</taxon>
        <taxon>Amphibia</taxon>
        <taxon>Batrachia</taxon>
        <taxon>Anura</taxon>
        <taxon>Pelobatoidea</taxon>
        <taxon>Pelobatidae</taxon>
        <taxon>Pelobates</taxon>
    </lineage>
</organism>
<evidence type="ECO:0000313" key="2">
    <source>
        <dbReference type="EMBL" id="CAH2278215.1"/>
    </source>
</evidence>
<keyword evidence="1" id="KW-0472">Membrane</keyword>
<feature type="transmembrane region" description="Helical" evidence="1">
    <location>
        <begin position="325"/>
        <end position="346"/>
    </location>
</feature>
<dbReference type="GO" id="GO:0047484">
    <property type="term" value="P:regulation of response to osmotic stress"/>
    <property type="evidence" value="ECO:0007669"/>
    <property type="project" value="TreeGrafter"/>
</dbReference>
<evidence type="ECO:0000313" key="3">
    <source>
        <dbReference type="Proteomes" id="UP001295444"/>
    </source>
</evidence>
<name>A0AAD1RTZ9_PELCU</name>
<keyword evidence="3" id="KW-1185">Reference proteome</keyword>
<feature type="transmembrane region" description="Helical" evidence="1">
    <location>
        <begin position="249"/>
        <end position="270"/>
    </location>
</feature>
<gene>
    <name evidence="2" type="ORF">PECUL_23A048463</name>
</gene>
<dbReference type="GO" id="GO:0005886">
    <property type="term" value="C:plasma membrane"/>
    <property type="evidence" value="ECO:0007669"/>
    <property type="project" value="TreeGrafter"/>
</dbReference>
<protein>
    <submittedName>
        <fullName evidence="2">Membrane MLC1</fullName>
    </submittedName>
</protein>
<keyword evidence="1" id="KW-0812">Transmembrane</keyword>
<feature type="transmembrane region" description="Helical" evidence="1">
    <location>
        <begin position="282"/>
        <end position="305"/>
    </location>
</feature>
<dbReference type="GO" id="GO:0005783">
    <property type="term" value="C:endoplasmic reticulum"/>
    <property type="evidence" value="ECO:0007669"/>
    <property type="project" value="TreeGrafter"/>
</dbReference>
<reference evidence="2" key="1">
    <citation type="submission" date="2022-03" db="EMBL/GenBank/DDBJ databases">
        <authorList>
            <person name="Alioto T."/>
            <person name="Alioto T."/>
            <person name="Gomez Garrido J."/>
        </authorList>
    </citation>
    <scope>NUCLEOTIDE SEQUENCE</scope>
</reference>
<evidence type="ECO:0000256" key="1">
    <source>
        <dbReference type="SAM" id="Phobius"/>
    </source>
</evidence>
<feature type="transmembrane region" description="Helical" evidence="1">
    <location>
        <begin position="53"/>
        <end position="77"/>
    </location>
</feature>
<dbReference type="GO" id="GO:0031410">
    <property type="term" value="C:cytoplasmic vesicle"/>
    <property type="evidence" value="ECO:0007669"/>
    <property type="project" value="TreeGrafter"/>
</dbReference>
<sequence>MNLEDEYIKEYDYNRMDSLDLEKQKYKKYNTDMKSSDIQLPPRIHPCVMYKTWIYSLLMGSCLLATSGFSLYLGNVFPSEMDYLRCAAGSCVPSAVVNFAVLKNKGKVISQYQILFVSTFSITTTCLIWFGCKLAINPTAININFNLLLLILTEILMATTVIVSARSNACKIKTMDPHDRNIQWRHAEMASGSSVCEGTAFDSSSCLKHQKFPSRLIKSFSIVEVVVGISAVFGGIVALNIDALVHSPYLYVSIFWVLAACFPSAIASHVAAEYPSNYSVEVLIATSSITSPLLSTTSAYLSFSIMKTIDMFRVYPPAVNHFHDLLLLLLMLILLVQAILTSITVVQCVHYKSQMTLLHSSWNLSTLTKPDYRNNDVTSNSVREFDKDKAWKAVVVQMAQ</sequence>
<feature type="transmembrane region" description="Helical" evidence="1">
    <location>
        <begin position="216"/>
        <end position="237"/>
    </location>
</feature>
<dbReference type="AlphaFoldDB" id="A0AAD1RTZ9"/>
<dbReference type="EMBL" id="OW240914">
    <property type="protein sequence ID" value="CAH2278215.1"/>
    <property type="molecule type" value="Genomic_DNA"/>
</dbReference>
<dbReference type="PANTHER" id="PTHR17597:SF0">
    <property type="entry name" value="MEMBRANE PROTEIN MLC1"/>
    <property type="match status" value="1"/>
</dbReference>
<proteinExistence type="predicted"/>
<dbReference type="PANTHER" id="PTHR17597">
    <property type="entry name" value="MEMBRANE PROTEIN MLC1"/>
    <property type="match status" value="1"/>
</dbReference>